<dbReference type="AlphaFoldDB" id="A0A7V7TVQ7"/>
<comment type="caution">
    <text evidence="2">The sequence shown here is derived from an EMBL/GenBank/DDBJ whole genome shotgun (WGS) entry which is preliminary data.</text>
</comment>
<sequence>MCDPITLAGVALTGASYAANAVGASKAAKARDHALAAETRRQGALQQEANAINTQSQDRYQDFGAQEDARGKELADYFTGQSASPLGQDANAASSLPVSSSNITVQEDAKQRGAAKAFTDRQGTALGHMRAFGDVLGDVSRKQARDAGQIGQIGGFMQGSSGVLPYELEAASQKGAGARLFGDLLGAAGQIGITAGLSGAGGNWVAKDVGTAADPWAYARKVGKNTIPRENMEFRLGPLFGGN</sequence>
<dbReference type="Proteomes" id="UP000432089">
    <property type="component" value="Unassembled WGS sequence"/>
</dbReference>
<protein>
    <submittedName>
        <fullName evidence="2">Uncharacterized protein</fullName>
    </submittedName>
</protein>
<name>A0A7V7TVQ7_9HYPH</name>
<dbReference type="EMBL" id="VZDO01000014">
    <property type="protein sequence ID" value="KAB0678052.1"/>
    <property type="molecule type" value="Genomic_DNA"/>
</dbReference>
<accession>A0A7V7TVQ7</accession>
<feature type="region of interest" description="Disordered" evidence="1">
    <location>
        <begin position="80"/>
        <end position="99"/>
    </location>
</feature>
<evidence type="ECO:0000313" key="2">
    <source>
        <dbReference type="EMBL" id="KAB0678052.1"/>
    </source>
</evidence>
<proteinExistence type="predicted"/>
<organism evidence="2 3">
    <name type="scientific">Plantimonas leprariae</name>
    <dbReference type="NCBI Taxonomy" id="2615207"/>
    <lineage>
        <taxon>Bacteria</taxon>
        <taxon>Pseudomonadati</taxon>
        <taxon>Pseudomonadota</taxon>
        <taxon>Alphaproteobacteria</taxon>
        <taxon>Hyphomicrobiales</taxon>
        <taxon>Aurantimonadaceae</taxon>
        <taxon>Plantimonas</taxon>
    </lineage>
</organism>
<keyword evidence="3" id="KW-1185">Reference proteome</keyword>
<evidence type="ECO:0000313" key="3">
    <source>
        <dbReference type="Proteomes" id="UP000432089"/>
    </source>
</evidence>
<gene>
    <name evidence="2" type="ORF">F6X38_16635</name>
</gene>
<evidence type="ECO:0000256" key="1">
    <source>
        <dbReference type="SAM" id="MobiDB-lite"/>
    </source>
</evidence>
<reference evidence="2 3" key="1">
    <citation type="submission" date="2019-09" db="EMBL/GenBank/DDBJ databases">
        <title>YIM 132180 draft genome.</title>
        <authorList>
            <person name="Zhang K."/>
        </authorList>
    </citation>
    <scope>NUCLEOTIDE SEQUENCE [LARGE SCALE GENOMIC DNA]</scope>
    <source>
        <strain evidence="2 3">YIM 132180</strain>
    </source>
</reference>
<dbReference type="RefSeq" id="WP_150971567.1">
    <property type="nucleotide sequence ID" value="NZ_VZDO01000014.1"/>
</dbReference>